<dbReference type="Proteomes" id="UP000095237">
    <property type="component" value="Unassembled WGS sequence"/>
</dbReference>
<keyword evidence="2" id="KW-1185">Reference proteome</keyword>
<sequence>MKNYSYSKYPKRIAYAETSSPRQVKKIRSKNGDDFYELTEAERKQLKRSQFAFGTIYPYTFDGLTYIATHHKELSKEYDKEIIKASGDYHYQVELPFTDFVYYCLLSWTGSREYLKHELRMSVIGLKTDEYKFFRCIPIAKNKYISTQPLIVSFLYKPQSEMTELEIQRLKRINRFNQDTQIGQNIVIHIIKPFLNPILHKDIGHGWFSIPSAFQAKIDHSLDINPNIKLNSLFLRKYYLYLNTLDCSTDKTHMIIDAVDLWEHVSPSQVNLVNGKYKCINNWQEAKAKLKSAHNFFQEMKKSGVISGSKLYPAIDTNFPEGILAYQKTQPYPICYTRSLNSKFVPKNLKFPQK</sequence>
<organism evidence="1 2">
    <name type="scientific">Endomicrobium trichonymphae</name>
    <dbReference type="NCBI Taxonomy" id="1408204"/>
    <lineage>
        <taxon>Bacteria</taxon>
        <taxon>Pseudomonadati</taxon>
        <taxon>Elusimicrobiota</taxon>
        <taxon>Endomicrobiia</taxon>
        <taxon>Endomicrobiales</taxon>
        <taxon>Endomicrobiaceae</taxon>
        <taxon>Candidatus Endomicrobiellum</taxon>
    </lineage>
</organism>
<evidence type="ECO:0000313" key="2">
    <source>
        <dbReference type="Proteomes" id="UP000095237"/>
    </source>
</evidence>
<name>A0A1E5INT0_ENDTX</name>
<comment type="caution">
    <text evidence="1">The sequence shown here is derived from an EMBL/GenBank/DDBJ whole genome shotgun (WGS) entry which is preliminary data.</text>
</comment>
<reference evidence="1 2" key="1">
    <citation type="submission" date="2015-11" db="EMBL/GenBank/DDBJ databases">
        <title>Evidence for parallel genomic evolution in an endosymbiosis of termite gut flagellates.</title>
        <authorList>
            <person name="Zheng H."/>
        </authorList>
    </citation>
    <scope>NUCLEOTIDE SEQUENCE [LARGE SCALE GENOMIC DNA]</scope>
    <source>
        <strain evidence="1 2">CET450</strain>
    </source>
</reference>
<gene>
    <name evidence="1" type="ORF">ATZ36_13660</name>
</gene>
<dbReference type="AlphaFoldDB" id="A0A1E5INT0"/>
<evidence type="ECO:0000313" key="1">
    <source>
        <dbReference type="EMBL" id="OEG71618.1"/>
    </source>
</evidence>
<proteinExistence type="predicted"/>
<dbReference type="EMBL" id="LNVX01000141">
    <property type="protein sequence ID" value="OEG71618.1"/>
    <property type="molecule type" value="Genomic_DNA"/>
</dbReference>
<protein>
    <submittedName>
        <fullName evidence="1">Uncharacterized protein</fullName>
    </submittedName>
</protein>
<accession>A0A1E5INT0</accession>